<gene>
    <name evidence="1" type="ORF">PG997_004020</name>
</gene>
<proteinExistence type="predicted"/>
<dbReference type="Proteomes" id="UP001433268">
    <property type="component" value="Unassembled WGS sequence"/>
</dbReference>
<reference evidence="1 2" key="1">
    <citation type="submission" date="2023-01" db="EMBL/GenBank/DDBJ databases">
        <title>Analysis of 21 Apiospora genomes using comparative genomics revels a genus with tremendous synthesis potential of carbohydrate active enzymes and secondary metabolites.</title>
        <authorList>
            <person name="Sorensen T."/>
        </authorList>
    </citation>
    <scope>NUCLEOTIDE SEQUENCE [LARGE SCALE GENOMIC DNA]</scope>
    <source>
        <strain evidence="1 2">CBS 114990</strain>
    </source>
</reference>
<comment type="caution">
    <text evidence="1">The sequence shown here is derived from an EMBL/GenBank/DDBJ whole genome shotgun (WGS) entry which is preliminary data.</text>
</comment>
<accession>A0ABR1X117</accession>
<evidence type="ECO:0000313" key="2">
    <source>
        <dbReference type="Proteomes" id="UP001433268"/>
    </source>
</evidence>
<organism evidence="1 2">
    <name type="scientific">Apiospora hydei</name>
    <dbReference type="NCBI Taxonomy" id="1337664"/>
    <lineage>
        <taxon>Eukaryota</taxon>
        <taxon>Fungi</taxon>
        <taxon>Dikarya</taxon>
        <taxon>Ascomycota</taxon>
        <taxon>Pezizomycotina</taxon>
        <taxon>Sordariomycetes</taxon>
        <taxon>Xylariomycetidae</taxon>
        <taxon>Amphisphaeriales</taxon>
        <taxon>Apiosporaceae</taxon>
        <taxon>Apiospora</taxon>
    </lineage>
</organism>
<sequence>MPGPPPPLLQGNRPWGFPLRPMPLVTLGDRPPRRPLYLTRVRGSMQTPSTSPGGTFAERGNQANHLHVGHAGNGEAGFMGAAAMFTVDQFLQRAR</sequence>
<dbReference type="RefSeq" id="XP_066671953.1">
    <property type="nucleotide sequence ID" value="XM_066808335.1"/>
</dbReference>
<evidence type="ECO:0000313" key="1">
    <source>
        <dbReference type="EMBL" id="KAK8089059.1"/>
    </source>
</evidence>
<dbReference type="EMBL" id="JAQQWN010000004">
    <property type="protein sequence ID" value="KAK8089059.1"/>
    <property type="molecule type" value="Genomic_DNA"/>
</dbReference>
<name>A0ABR1X117_9PEZI</name>
<keyword evidence="2" id="KW-1185">Reference proteome</keyword>
<dbReference type="GeneID" id="92041395"/>
<protein>
    <submittedName>
        <fullName evidence="1">Uncharacterized protein</fullName>
    </submittedName>
</protein>